<organism evidence="2 3">
    <name type="scientific">Brachyspira pilosicoli B2904</name>
    <dbReference type="NCBI Taxonomy" id="1133568"/>
    <lineage>
        <taxon>Bacteria</taxon>
        <taxon>Pseudomonadati</taxon>
        <taxon>Spirochaetota</taxon>
        <taxon>Spirochaetia</taxon>
        <taxon>Brachyspirales</taxon>
        <taxon>Brachyspiraceae</taxon>
        <taxon>Brachyspira</taxon>
    </lineage>
</organism>
<dbReference type="AlphaFoldDB" id="J9UPV7"/>
<protein>
    <recommendedName>
        <fullName evidence="4">PorT family protein</fullName>
    </recommendedName>
</protein>
<dbReference type="PATRIC" id="fig|1133568.3.peg.234"/>
<feature type="signal peptide" evidence="1">
    <location>
        <begin position="1"/>
        <end position="23"/>
    </location>
</feature>
<accession>J9UPV7</accession>
<keyword evidence="1" id="KW-0732">Signal</keyword>
<dbReference type="KEGG" id="bpj:B2904_orf237"/>
<sequence length="246" mass="26702">MKQIRKIILSASMLLMFSITAFAESGFEAILNVPFGASIGIPPKSMKDYFGTSEAGAGFDSGVSAQLGYMIQAGDITAVSILAEVGYAYDTVSFRAKFKDEAGGGSFLIASPIHSLQVGLLPKFNINGLSIGIGGGVKIPMAMSAYYQIEDNRYIANGKTDPVKFNMNDIKNIFKPQVIGYIKLTFDYSIFLSDFFAINAGVYLGYDFMPKTALYTGMFYENPKEETSGTFDVGVQIGLRFGPQPY</sequence>
<dbReference type="EMBL" id="CP003490">
    <property type="protein sequence ID" value="AFR69594.1"/>
    <property type="molecule type" value="Genomic_DNA"/>
</dbReference>
<feature type="chain" id="PRO_5003827473" description="PorT family protein" evidence="1">
    <location>
        <begin position="24"/>
        <end position="246"/>
    </location>
</feature>
<name>J9UPV7_BRAPL</name>
<evidence type="ECO:0008006" key="4">
    <source>
        <dbReference type="Google" id="ProtNLM"/>
    </source>
</evidence>
<evidence type="ECO:0000313" key="2">
    <source>
        <dbReference type="EMBL" id="AFR69594.1"/>
    </source>
</evidence>
<evidence type="ECO:0000313" key="3">
    <source>
        <dbReference type="Proteomes" id="UP000007346"/>
    </source>
</evidence>
<gene>
    <name evidence="2" type="ORF">B2904_orf237</name>
</gene>
<dbReference type="RefSeq" id="WP_014935222.1">
    <property type="nucleotide sequence ID" value="NC_018607.1"/>
</dbReference>
<proteinExistence type="predicted"/>
<evidence type="ECO:0000256" key="1">
    <source>
        <dbReference type="SAM" id="SignalP"/>
    </source>
</evidence>
<reference evidence="2 3" key="1">
    <citation type="journal article" date="2012" name="BMC Genomics">
        <title>Comparative genomics of Brachyspira pilosicoli strains: genome rearrangements, reductions and correlation of genetic compliment with phenotypic diversity.</title>
        <authorList>
            <person name="Mappley L.J."/>
            <person name="Black M.L."/>
            <person name="Abuoun M."/>
            <person name="Darby A.C."/>
            <person name="Woodward M.J."/>
            <person name="Parkhill J."/>
            <person name="Turner A.K."/>
            <person name="Bellgard M.I."/>
            <person name="La T."/>
            <person name="Phillips N.D."/>
            <person name="La Ragione R.M."/>
            <person name="Hampson D.J."/>
        </authorList>
    </citation>
    <scope>NUCLEOTIDE SEQUENCE [LARGE SCALE GENOMIC DNA]</scope>
    <source>
        <strain evidence="2">B2904</strain>
    </source>
</reference>
<dbReference type="HOGENOM" id="CLU_094867_0_0_12"/>
<dbReference type="Proteomes" id="UP000007346">
    <property type="component" value="Chromosome"/>
</dbReference>